<dbReference type="Proteomes" id="UP000308836">
    <property type="component" value="Unassembled WGS sequence"/>
</dbReference>
<reference evidence="1" key="1">
    <citation type="submission" date="2019-04" db="EMBL/GenBank/DDBJ databases">
        <title>Microbes associate with the intestines of laboratory mice.</title>
        <authorList>
            <person name="Navarre W."/>
            <person name="Wong E."/>
            <person name="Huang K."/>
            <person name="Tropini C."/>
            <person name="Ng K."/>
            <person name="Yu B."/>
        </authorList>
    </citation>
    <scope>NUCLEOTIDE SEQUENCE</scope>
    <source>
        <strain evidence="1">NM09_H32</strain>
    </source>
</reference>
<organism evidence="1 2">
    <name type="scientific">Dubosiella muris</name>
    <dbReference type="NCBI Taxonomy" id="3038133"/>
    <lineage>
        <taxon>Bacteria</taxon>
        <taxon>Bacillati</taxon>
        <taxon>Bacillota</taxon>
        <taxon>Erysipelotrichia</taxon>
        <taxon>Erysipelotrichales</taxon>
        <taxon>Erysipelotrichaceae</taxon>
        <taxon>Dubosiella</taxon>
    </lineage>
</organism>
<sequence>MWNENWTGHRVGKLTVIQKTTKKRKGSFLWECHCDCGNTIWLEAYKIRRGLVKSCGCARKGKNTKDLKGKKVGRLTVLERLPEKQGSCYVWKCRCDCGNVMMVPTNRLTGKHPTESCGCVRKGIDLTNQRFGKLTALHPTDKRKNGSVLWICQCDCGQVVEVAANQLMCGNTQSCGCLQREKDGPGQYMNYIDSTCVEAIRSKAVRKDNTSGCPGVQKQKGKWIAQISFQKVKYYLGSFDTIEAAIRVRKQAETLLHDGFVRYFDEWKEKAKADPVWGKSHPLHVLVEGDSIENFELVLEGTETPRV</sequence>
<evidence type="ECO:0000313" key="1">
    <source>
        <dbReference type="EMBL" id="TGY67358.1"/>
    </source>
</evidence>
<protein>
    <submittedName>
        <fullName evidence="1">Transcriptional regulator</fullName>
    </submittedName>
</protein>
<evidence type="ECO:0000313" key="2">
    <source>
        <dbReference type="Proteomes" id="UP000308836"/>
    </source>
</evidence>
<accession>A0AC61RBZ5</accession>
<name>A0AC61RBZ5_9FIRM</name>
<proteinExistence type="predicted"/>
<comment type="caution">
    <text evidence="1">The sequence shown here is derived from an EMBL/GenBank/DDBJ whole genome shotgun (WGS) entry which is preliminary data.</text>
</comment>
<keyword evidence="2" id="KW-1185">Reference proteome</keyword>
<gene>
    <name evidence="1" type="ORF">E5336_00875</name>
</gene>
<dbReference type="EMBL" id="SRYG01000001">
    <property type="protein sequence ID" value="TGY67358.1"/>
    <property type="molecule type" value="Genomic_DNA"/>
</dbReference>